<reference evidence="1 2" key="1">
    <citation type="submission" date="2019-02" db="EMBL/GenBank/DDBJ databases">
        <title>Bacteria dissemination in different level of health care in South Africa: the effectiveness of infections prevention and control.</title>
        <authorList>
            <person name="Shobo C."/>
            <person name="Amoako D.G."/>
            <person name="Allam M."/>
            <person name="Ismail A."/>
            <person name="Bester L.A."/>
            <person name="Essack S.Y."/>
        </authorList>
    </citation>
    <scope>NUCLEOTIDE SEQUENCE [LARGE SCALE GENOMIC DNA]</scope>
    <source>
        <strain evidence="1 2">2SIL2</strain>
    </source>
</reference>
<dbReference type="AlphaFoldDB" id="A0A4U3M7B4"/>
<organism evidence="1 2">
    <name type="scientific">Enterococcus faecalis</name>
    <name type="common">Streptococcus faecalis</name>
    <dbReference type="NCBI Taxonomy" id="1351"/>
    <lineage>
        <taxon>Bacteria</taxon>
        <taxon>Bacillati</taxon>
        <taxon>Bacillota</taxon>
        <taxon>Bacilli</taxon>
        <taxon>Lactobacillales</taxon>
        <taxon>Enterococcaceae</taxon>
        <taxon>Enterococcus</taxon>
    </lineage>
</organism>
<name>A0A4U3M7B4_ENTFL</name>
<sequence>MKKILPFFLNVGSTPTTPIKNIEIERMKKMSRLSKINDLAFELRHETEKEKRIVLAHKIYELSEVTPTEYDQTLLIQKLTEPQYRECPLLSSISLLREQNSFLAAKLDNLTEEQQMFVLEEVCNERMKLGEEQNTSLSFAKKNSLLTDIHGLAMGIVYYYQETGEEQVIVYSRQIYRMSFNAESKKGDKVRYIGTDFPELTGKVATIIDINSEGYVICFNAESMGEVKRALTCSFEADDIEKVIEEAKSNEKL</sequence>
<dbReference type="RefSeq" id="WP_137274107.1">
    <property type="nucleotide sequence ID" value="NZ_SIYF01000230.1"/>
</dbReference>
<dbReference type="Proteomes" id="UP000305511">
    <property type="component" value="Unassembled WGS sequence"/>
</dbReference>
<proteinExistence type="predicted"/>
<evidence type="ECO:0000313" key="2">
    <source>
        <dbReference type="Proteomes" id="UP000305511"/>
    </source>
</evidence>
<accession>A0A4U3M7B4</accession>
<evidence type="ECO:0000313" key="1">
    <source>
        <dbReference type="EMBL" id="TKK84721.1"/>
    </source>
</evidence>
<comment type="caution">
    <text evidence="1">The sequence shown here is derived from an EMBL/GenBank/DDBJ whole genome shotgun (WGS) entry which is preliminary data.</text>
</comment>
<gene>
    <name evidence="1" type="ORF">EY666_09785</name>
</gene>
<protein>
    <submittedName>
        <fullName evidence="1">Uncharacterized protein</fullName>
    </submittedName>
</protein>
<dbReference type="EMBL" id="SIYF01000230">
    <property type="protein sequence ID" value="TKK84721.1"/>
    <property type="molecule type" value="Genomic_DNA"/>
</dbReference>